<dbReference type="Proteomes" id="UP000027222">
    <property type="component" value="Unassembled WGS sequence"/>
</dbReference>
<accession>A0A067TLJ4</accession>
<protein>
    <submittedName>
        <fullName evidence="2">Uncharacterized protein</fullName>
    </submittedName>
</protein>
<dbReference type="OrthoDB" id="3052561at2759"/>
<name>A0A067TLJ4_GALM3</name>
<reference evidence="3" key="1">
    <citation type="journal article" date="2014" name="Proc. Natl. Acad. Sci. U.S.A.">
        <title>Extensive sampling of basidiomycete genomes demonstrates inadequacy of the white-rot/brown-rot paradigm for wood decay fungi.</title>
        <authorList>
            <person name="Riley R."/>
            <person name="Salamov A.A."/>
            <person name="Brown D.W."/>
            <person name="Nagy L.G."/>
            <person name="Floudas D."/>
            <person name="Held B.W."/>
            <person name="Levasseur A."/>
            <person name="Lombard V."/>
            <person name="Morin E."/>
            <person name="Otillar R."/>
            <person name="Lindquist E.A."/>
            <person name="Sun H."/>
            <person name="LaButti K.M."/>
            <person name="Schmutz J."/>
            <person name="Jabbour D."/>
            <person name="Luo H."/>
            <person name="Baker S.E."/>
            <person name="Pisabarro A.G."/>
            <person name="Walton J.D."/>
            <person name="Blanchette R.A."/>
            <person name="Henrissat B."/>
            <person name="Martin F."/>
            <person name="Cullen D."/>
            <person name="Hibbett D.S."/>
            <person name="Grigoriev I.V."/>
        </authorList>
    </citation>
    <scope>NUCLEOTIDE SEQUENCE [LARGE SCALE GENOMIC DNA]</scope>
    <source>
        <strain evidence="3">CBS 339.88</strain>
    </source>
</reference>
<sequence>MPRSTRYKRIVRCPEPPSPSSTDATFGSDTESSSDCEEDIKDVDEVAEFLLQPDPEPETYSTKIEPPFSLCSVPGPLLLQLLHFLLLYLNLVPSHTLYPTPAPKRPPPRRPALPVKFGNRNDLWYYPDLKRVGWGVGPSMHEEDDTEYVVPPTPGTDESPIRITVTRNWSEAKIKTHNKNMLRIYRVPHNERRYFRIIVLKHDLLGYPMRRPVDEDDAVAVFRHENRSWDLGLKDETWMLLGTDHHLIWDIARRCEYRKPPFVRRVTKFIWRSAVKVVSPLIPWA</sequence>
<dbReference type="HOGENOM" id="CLU_976739_0_0_1"/>
<feature type="compositionally biased region" description="Basic residues" evidence="1">
    <location>
        <begin position="1"/>
        <end position="11"/>
    </location>
</feature>
<keyword evidence="3" id="KW-1185">Reference proteome</keyword>
<evidence type="ECO:0000313" key="2">
    <source>
        <dbReference type="EMBL" id="KDR84090.1"/>
    </source>
</evidence>
<organism evidence="2 3">
    <name type="scientific">Galerina marginata (strain CBS 339.88)</name>
    <dbReference type="NCBI Taxonomy" id="685588"/>
    <lineage>
        <taxon>Eukaryota</taxon>
        <taxon>Fungi</taxon>
        <taxon>Dikarya</taxon>
        <taxon>Basidiomycota</taxon>
        <taxon>Agaricomycotina</taxon>
        <taxon>Agaricomycetes</taxon>
        <taxon>Agaricomycetidae</taxon>
        <taxon>Agaricales</taxon>
        <taxon>Agaricineae</taxon>
        <taxon>Strophariaceae</taxon>
        <taxon>Galerina</taxon>
    </lineage>
</organism>
<evidence type="ECO:0000313" key="3">
    <source>
        <dbReference type="Proteomes" id="UP000027222"/>
    </source>
</evidence>
<gene>
    <name evidence="2" type="ORF">GALMADRAFT_236744</name>
</gene>
<proteinExistence type="predicted"/>
<dbReference type="AlphaFoldDB" id="A0A067TLJ4"/>
<feature type="region of interest" description="Disordered" evidence="1">
    <location>
        <begin position="1"/>
        <end position="38"/>
    </location>
</feature>
<dbReference type="EMBL" id="KL142368">
    <property type="protein sequence ID" value="KDR84090.1"/>
    <property type="molecule type" value="Genomic_DNA"/>
</dbReference>
<evidence type="ECO:0000256" key="1">
    <source>
        <dbReference type="SAM" id="MobiDB-lite"/>
    </source>
</evidence>